<dbReference type="InterPro" id="IPR002734">
    <property type="entry name" value="RibDG_C"/>
</dbReference>
<dbReference type="Gene3D" id="3.40.50.10990">
    <property type="entry name" value="GTP cyclohydrolase II"/>
    <property type="match status" value="1"/>
</dbReference>
<organism evidence="14 15">
    <name type="scientific">Georgenia soli</name>
    <dbReference type="NCBI Taxonomy" id="638953"/>
    <lineage>
        <taxon>Bacteria</taxon>
        <taxon>Bacillati</taxon>
        <taxon>Actinomycetota</taxon>
        <taxon>Actinomycetes</taxon>
        <taxon>Micrococcales</taxon>
        <taxon>Bogoriellaceae</taxon>
        <taxon>Georgenia</taxon>
    </lineage>
</organism>
<dbReference type="Gene3D" id="3.40.430.10">
    <property type="entry name" value="Dihydrofolate Reductase, subunit A"/>
    <property type="match status" value="1"/>
</dbReference>
<keyword evidence="15" id="KW-1185">Reference proteome</keyword>
<gene>
    <name evidence="11" type="primary">ribA</name>
    <name evidence="14" type="ORF">ATJ97_1788</name>
</gene>
<feature type="active site" description="Nucleophile" evidence="11">
    <location>
        <position position="152"/>
    </location>
</feature>
<evidence type="ECO:0000256" key="11">
    <source>
        <dbReference type="HAMAP-Rule" id="MF_00179"/>
    </source>
</evidence>
<dbReference type="GO" id="GO:0005525">
    <property type="term" value="F:GTP binding"/>
    <property type="evidence" value="ECO:0007669"/>
    <property type="project" value="UniProtKB-KW"/>
</dbReference>
<comment type="pathway">
    <text evidence="1 11">Cofactor biosynthesis; riboflavin biosynthesis; 5-amino-6-(D-ribitylamino)uracil from GTP: step 1/4.</text>
</comment>
<accession>A0A2A9EJN3</accession>
<dbReference type="EMBL" id="PDJI01000004">
    <property type="protein sequence ID" value="PFG39287.1"/>
    <property type="molecule type" value="Genomic_DNA"/>
</dbReference>
<dbReference type="InterPro" id="IPR036144">
    <property type="entry name" value="RibA-like_sf"/>
</dbReference>
<evidence type="ECO:0000256" key="10">
    <source>
        <dbReference type="ARBA" id="ARBA00049295"/>
    </source>
</evidence>
<comment type="caution">
    <text evidence="14">The sequence shown here is derived from an EMBL/GenBank/DDBJ whole genome shotgun (WGS) entry which is preliminary data.</text>
</comment>
<dbReference type="SUPFAM" id="SSF142695">
    <property type="entry name" value="RibA-like"/>
    <property type="match status" value="1"/>
</dbReference>
<dbReference type="GO" id="GO:0009231">
    <property type="term" value="P:riboflavin biosynthetic process"/>
    <property type="evidence" value="ECO:0007669"/>
    <property type="project" value="UniProtKB-UniRule"/>
</dbReference>
<keyword evidence="3 11" id="KW-0686">Riboflavin biosynthesis</keyword>
<dbReference type="GO" id="GO:0008703">
    <property type="term" value="F:5-amino-6-(5-phosphoribosylamino)uracil reductase activity"/>
    <property type="evidence" value="ECO:0007669"/>
    <property type="project" value="InterPro"/>
</dbReference>
<evidence type="ECO:0000256" key="7">
    <source>
        <dbReference type="ARBA" id="ARBA00022833"/>
    </source>
</evidence>
<feature type="binding site" evidence="11">
    <location>
        <position position="77"/>
    </location>
    <ligand>
        <name>Zn(2+)</name>
        <dbReference type="ChEBI" id="CHEBI:29105"/>
        <note>catalytic</note>
    </ligand>
</feature>
<feature type="binding site" evidence="11">
    <location>
        <position position="138"/>
    </location>
    <ligand>
        <name>GTP</name>
        <dbReference type="ChEBI" id="CHEBI:37565"/>
    </ligand>
</feature>
<feature type="active site" description="Proton acceptor" evidence="11">
    <location>
        <position position="150"/>
    </location>
</feature>
<evidence type="ECO:0000256" key="2">
    <source>
        <dbReference type="ARBA" id="ARBA00005520"/>
    </source>
</evidence>
<comment type="similarity">
    <text evidence="2">In the N-terminal section; belongs to the DHBP synthase family.</text>
</comment>
<dbReference type="Proteomes" id="UP000222106">
    <property type="component" value="Unassembled WGS sequence"/>
</dbReference>
<dbReference type="UniPathway" id="UPA00275">
    <property type="reaction ID" value="UER00400"/>
</dbReference>
<keyword evidence="6 11" id="KW-0378">Hydrolase</keyword>
<dbReference type="EC" id="3.5.4.25" evidence="11"/>
<feature type="binding site" evidence="11">
    <location>
        <position position="90"/>
    </location>
    <ligand>
        <name>Zn(2+)</name>
        <dbReference type="ChEBI" id="CHEBI:29105"/>
        <note>catalytic</note>
    </ligand>
</feature>
<evidence type="ECO:0000313" key="15">
    <source>
        <dbReference type="Proteomes" id="UP000222106"/>
    </source>
</evidence>
<dbReference type="PANTHER" id="PTHR21327">
    <property type="entry name" value="GTP CYCLOHYDROLASE II-RELATED"/>
    <property type="match status" value="1"/>
</dbReference>
<feature type="domain" description="GTP cyclohydrolase II" evidence="12">
    <location>
        <begin position="25"/>
        <end position="192"/>
    </location>
</feature>
<dbReference type="HAMAP" id="MF_00179">
    <property type="entry name" value="RibA"/>
    <property type="match status" value="1"/>
</dbReference>
<evidence type="ECO:0000259" key="13">
    <source>
        <dbReference type="Pfam" id="PF01872"/>
    </source>
</evidence>
<name>A0A2A9EJN3_9MICO</name>
<evidence type="ECO:0000256" key="5">
    <source>
        <dbReference type="ARBA" id="ARBA00022741"/>
    </source>
</evidence>
<feature type="binding site" evidence="11">
    <location>
        <position position="88"/>
    </location>
    <ligand>
        <name>Zn(2+)</name>
        <dbReference type="ChEBI" id="CHEBI:29105"/>
        <note>catalytic</note>
    </ligand>
</feature>
<dbReference type="AlphaFoldDB" id="A0A2A9EJN3"/>
<feature type="domain" description="Bacterial bifunctional deaminase-reductase C-terminal" evidence="13">
    <location>
        <begin position="261"/>
        <end position="432"/>
    </location>
</feature>
<proteinExistence type="inferred from homology"/>
<dbReference type="Pfam" id="PF01872">
    <property type="entry name" value="RibD_C"/>
    <property type="match status" value="1"/>
</dbReference>
<evidence type="ECO:0000259" key="12">
    <source>
        <dbReference type="Pfam" id="PF00925"/>
    </source>
</evidence>
<evidence type="ECO:0000313" key="14">
    <source>
        <dbReference type="EMBL" id="PFG39287.1"/>
    </source>
</evidence>
<dbReference type="InterPro" id="IPR000926">
    <property type="entry name" value="RibA"/>
</dbReference>
<evidence type="ECO:0000256" key="9">
    <source>
        <dbReference type="ARBA" id="ARBA00043932"/>
    </source>
</evidence>
<dbReference type="PANTHER" id="PTHR21327:SF18">
    <property type="entry name" value="3,4-DIHYDROXY-2-BUTANONE 4-PHOSPHATE SYNTHASE"/>
    <property type="match status" value="1"/>
</dbReference>
<keyword evidence="8 11" id="KW-0342">GTP-binding</keyword>
<dbReference type="FunFam" id="3.40.50.10990:FF:000001">
    <property type="entry name" value="Riboflavin biosynthesis protein RibBA"/>
    <property type="match status" value="1"/>
</dbReference>
<dbReference type="CDD" id="cd00641">
    <property type="entry name" value="GTP_cyclohydro2"/>
    <property type="match status" value="1"/>
</dbReference>
<evidence type="ECO:0000256" key="1">
    <source>
        <dbReference type="ARBA" id="ARBA00004853"/>
    </source>
</evidence>
<evidence type="ECO:0000256" key="6">
    <source>
        <dbReference type="ARBA" id="ARBA00022801"/>
    </source>
</evidence>
<dbReference type="GO" id="GO:0005829">
    <property type="term" value="C:cytosol"/>
    <property type="evidence" value="ECO:0007669"/>
    <property type="project" value="TreeGrafter"/>
</dbReference>
<keyword evidence="5 11" id="KW-0547">Nucleotide-binding</keyword>
<comment type="cofactor">
    <cofactor evidence="11">
        <name>Zn(2+)</name>
        <dbReference type="ChEBI" id="CHEBI:29105"/>
    </cofactor>
    <text evidence="11">Binds 1 zinc ion per subunit.</text>
</comment>
<feature type="binding site" evidence="11">
    <location>
        <position position="93"/>
    </location>
    <ligand>
        <name>GTP</name>
        <dbReference type="ChEBI" id="CHEBI:37565"/>
    </ligand>
</feature>
<comment type="function">
    <text evidence="9 11">Catalyzes the conversion of GTP to 2,5-diamino-6-ribosylamino-4(3H)-pyrimidinone 5'-phosphate (DARP), formate and pyrophosphate.</text>
</comment>
<feature type="binding site" evidence="11">
    <location>
        <position position="173"/>
    </location>
    <ligand>
        <name>GTP</name>
        <dbReference type="ChEBI" id="CHEBI:37565"/>
    </ligand>
</feature>
<dbReference type="Pfam" id="PF00925">
    <property type="entry name" value="GTP_cyclohydro2"/>
    <property type="match status" value="1"/>
</dbReference>
<feature type="binding site" evidence="11">
    <location>
        <begin position="72"/>
        <end position="76"/>
    </location>
    <ligand>
        <name>GTP</name>
        <dbReference type="ChEBI" id="CHEBI:37565"/>
    </ligand>
</feature>
<dbReference type="GO" id="GO:0008270">
    <property type="term" value="F:zinc ion binding"/>
    <property type="evidence" value="ECO:0007669"/>
    <property type="project" value="UniProtKB-UniRule"/>
</dbReference>
<protein>
    <recommendedName>
        <fullName evidence="11">GTP cyclohydrolase-2</fullName>
        <ecNumber evidence="11">3.5.4.25</ecNumber>
    </recommendedName>
    <alternativeName>
        <fullName evidence="11">GTP cyclohydrolase II</fullName>
    </alternativeName>
</protein>
<keyword evidence="7 11" id="KW-0862">Zinc</keyword>
<reference evidence="14 15" key="1">
    <citation type="submission" date="2017-10" db="EMBL/GenBank/DDBJ databases">
        <title>Sequencing the genomes of 1000 actinobacteria strains.</title>
        <authorList>
            <person name="Klenk H.-P."/>
        </authorList>
    </citation>
    <scope>NUCLEOTIDE SEQUENCE [LARGE SCALE GENOMIC DNA]</scope>
    <source>
        <strain evidence="14 15">DSM 21838</strain>
    </source>
</reference>
<evidence type="ECO:0000256" key="3">
    <source>
        <dbReference type="ARBA" id="ARBA00022619"/>
    </source>
</evidence>
<evidence type="ECO:0000256" key="4">
    <source>
        <dbReference type="ARBA" id="ARBA00022723"/>
    </source>
</evidence>
<comment type="catalytic activity">
    <reaction evidence="10 11">
        <text>GTP + 4 H2O = 2,5-diamino-6-hydroxy-4-(5-phosphoribosylamino)-pyrimidine + formate + 2 phosphate + 3 H(+)</text>
        <dbReference type="Rhea" id="RHEA:23704"/>
        <dbReference type="ChEBI" id="CHEBI:15377"/>
        <dbReference type="ChEBI" id="CHEBI:15378"/>
        <dbReference type="ChEBI" id="CHEBI:15740"/>
        <dbReference type="ChEBI" id="CHEBI:37565"/>
        <dbReference type="ChEBI" id="CHEBI:43474"/>
        <dbReference type="ChEBI" id="CHEBI:58614"/>
        <dbReference type="EC" id="3.5.4.25"/>
    </reaction>
</comment>
<feature type="binding site" evidence="11">
    <location>
        <begin position="116"/>
        <end position="118"/>
    </location>
    <ligand>
        <name>GTP</name>
        <dbReference type="ChEBI" id="CHEBI:37565"/>
    </ligand>
</feature>
<feature type="binding site" evidence="11">
    <location>
        <position position="178"/>
    </location>
    <ligand>
        <name>GTP</name>
        <dbReference type="ChEBI" id="CHEBI:37565"/>
    </ligand>
</feature>
<dbReference type="InterPro" id="IPR024072">
    <property type="entry name" value="DHFR-like_dom_sf"/>
</dbReference>
<dbReference type="SUPFAM" id="SSF53597">
    <property type="entry name" value="Dihydrofolate reductase-like"/>
    <property type="match status" value="1"/>
</dbReference>
<dbReference type="GO" id="GO:0003935">
    <property type="term" value="F:GTP cyclohydrolase II activity"/>
    <property type="evidence" value="ECO:0007669"/>
    <property type="project" value="UniProtKB-UniRule"/>
</dbReference>
<dbReference type="InterPro" id="IPR032677">
    <property type="entry name" value="GTP_cyclohydro_II"/>
</dbReference>
<sequence>MRTRAVSVLCQSLAMTDLPRLAVRRTVSTTLPTEHGTFSMHGYDGAGGLGHVALVMGDIAGEGVDDVAPLVRVHSECLTGDAFGSRRCDCGEQLDAALAAIAREGRGAVVYVRGHEGRGIGLLAKLQAYALQDAGLDTVDANLELGLPADARTYDEVADILHDLGATRVRLMSANPEKAERLGELGIEVVARQMLPVADRPENAFYLETKRRRMRHDSVGAVPDAWSELVAGRVPEHGVAGTDSALLDRYGPLVAAGSELVVGQLAQSLDGFIAARSGDAEYVSGEQDREHLHRLRALVDAVVIGVQSIVADNSRLTVRAVPGTSPVRVVLDPSARAPRSSHVLTTGDAPTLWVVGPDAAAPEVATHVSVLRLPVGPSGFEPAVVLAALRERGLGRVLVEGGGRIVSAFLAAGLLDRLFLTVAPLLIGDGVPGIRFDGSDRLADALSAPVRRFVLGDDICTELNLAAVRA</sequence>
<dbReference type="NCBIfam" id="NF001591">
    <property type="entry name" value="PRK00393.1"/>
    <property type="match status" value="1"/>
</dbReference>
<dbReference type="NCBIfam" id="TIGR00505">
    <property type="entry name" value="ribA"/>
    <property type="match status" value="1"/>
</dbReference>
<keyword evidence="4 11" id="KW-0479">Metal-binding</keyword>
<comment type="similarity">
    <text evidence="11">Belongs to the GTP cyclohydrolase II family.</text>
</comment>
<evidence type="ECO:0000256" key="8">
    <source>
        <dbReference type="ARBA" id="ARBA00023134"/>
    </source>
</evidence>